<feature type="region of interest" description="Disordered" evidence="1">
    <location>
        <begin position="235"/>
        <end position="357"/>
    </location>
</feature>
<dbReference type="AlphaFoldDB" id="A0AB34JJE0"/>
<evidence type="ECO:0000256" key="1">
    <source>
        <dbReference type="SAM" id="MobiDB-lite"/>
    </source>
</evidence>
<protein>
    <submittedName>
        <fullName evidence="2">Uncharacterized protein</fullName>
    </submittedName>
</protein>
<evidence type="ECO:0000313" key="3">
    <source>
        <dbReference type="Proteomes" id="UP001515480"/>
    </source>
</evidence>
<dbReference type="Proteomes" id="UP001515480">
    <property type="component" value="Unassembled WGS sequence"/>
</dbReference>
<comment type="caution">
    <text evidence="2">The sequence shown here is derived from an EMBL/GenBank/DDBJ whole genome shotgun (WGS) entry which is preliminary data.</text>
</comment>
<dbReference type="EMBL" id="JBGBPQ010000008">
    <property type="protein sequence ID" value="KAL1520831.1"/>
    <property type="molecule type" value="Genomic_DNA"/>
</dbReference>
<feature type="compositionally biased region" description="Polar residues" evidence="1">
    <location>
        <begin position="323"/>
        <end position="332"/>
    </location>
</feature>
<organism evidence="2 3">
    <name type="scientific">Prymnesium parvum</name>
    <name type="common">Toxic golden alga</name>
    <dbReference type="NCBI Taxonomy" id="97485"/>
    <lineage>
        <taxon>Eukaryota</taxon>
        <taxon>Haptista</taxon>
        <taxon>Haptophyta</taxon>
        <taxon>Prymnesiophyceae</taxon>
        <taxon>Prymnesiales</taxon>
        <taxon>Prymnesiaceae</taxon>
        <taxon>Prymnesium</taxon>
    </lineage>
</organism>
<gene>
    <name evidence="2" type="ORF">AB1Y20_022393</name>
</gene>
<sequence>MVASTLHFLSSSSNSVCFVVNTTHATCSDRWDLTRKAALLLCKSASERTHSTSQGSEWWQEHTSEFALMHVRSHAPSADWVCIPTKFTSDATAFAKRLKNEIAFADGLADSAALLEALLAAIHGVAWRRNAKRHLVLLSHTQPHPLMQAVAEAAAANMGLLPLNSCWSPVPEALAAARISLSVIALRANGESPSVKGCRFTALYDECCRAAGEPGKEPVSWPDFDLSSRVLIFTSFPPPTPHKPQPTSTNRFLKPENPAEGSQGVYNQTIPTRLPPADHSSMGPTEPVDLPLERSGSASRLQPKPVPPATFNNVPGYRPHATPTLTSNIQSNKRPRQQPPSLPIPGAEKPAPTPVTWNGTVWTGKLTMRKRDLCVAKMVMPVDRQGAAWQQLAQHLPSELEVVTGDTPFARSNYESALLILVCQYFERLSFWNVQSIAMELHVGMNAWRCWARPDQAIFADGKVQRVSGFFIRDDRQQKS</sequence>
<proteinExistence type="predicted"/>
<evidence type="ECO:0000313" key="2">
    <source>
        <dbReference type="EMBL" id="KAL1520831.1"/>
    </source>
</evidence>
<name>A0AB34JJE0_PRYPA</name>
<reference evidence="2 3" key="1">
    <citation type="journal article" date="2024" name="Science">
        <title>Giant polyketide synthase enzymes in the biosynthesis of giant marine polyether toxins.</title>
        <authorList>
            <person name="Fallon T.R."/>
            <person name="Shende V.V."/>
            <person name="Wierzbicki I.H."/>
            <person name="Pendleton A.L."/>
            <person name="Watervoot N.F."/>
            <person name="Auber R.P."/>
            <person name="Gonzalez D.J."/>
            <person name="Wisecaver J.H."/>
            <person name="Moore B.S."/>
        </authorList>
    </citation>
    <scope>NUCLEOTIDE SEQUENCE [LARGE SCALE GENOMIC DNA]</scope>
    <source>
        <strain evidence="2 3">12B1</strain>
    </source>
</reference>
<keyword evidence="3" id="KW-1185">Reference proteome</keyword>
<accession>A0AB34JJE0</accession>